<sequence length="242" mass="27935">MQMNTKNNLAGLEKYSRQLLSSKDATHGLGRALRNLVREIALFKNHTGAKHSHTQRRFPRVQIGGGTHYLRGFLNIDINNPADLIYDVREGIPLPNSSVQFLFCEHFLEHIDYPASVKKMIKEAHRILIHGGKIVIGVPDTALVIGAYAKKDDKKLKEYTKKWYGKRGILKHFNTAIDVVNYHMRDMDDSEKYAHHFWGYDQEKLESLLKRAGFHHIQIWKFNSAIANPKRKFGSIYIEAKK</sequence>
<dbReference type="AlphaFoldDB" id="A0A1G2L588"/>
<gene>
    <name evidence="2" type="ORF">A2934_03830</name>
</gene>
<dbReference type="Pfam" id="PF08241">
    <property type="entry name" value="Methyltransf_11"/>
    <property type="match status" value="1"/>
</dbReference>
<organism evidence="2 3">
    <name type="scientific">Candidatus Sungbacteria bacterium RIFCSPLOWO2_01_FULL_47_10</name>
    <dbReference type="NCBI Taxonomy" id="1802276"/>
    <lineage>
        <taxon>Bacteria</taxon>
        <taxon>Candidatus Sungiibacteriota</taxon>
    </lineage>
</organism>
<dbReference type="Proteomes" id="UP000177982">
    <property type="component" value="Unassembled WGS sequence"/>
</dbReference>
<dbReference type="EMBL" id="MHQO01000023">
    <property type="protein sequence ID" value="OHA06803.1"/>
    <property type="molecule type" value="Genomic_DNA"/>
</dbReference>
<feature type="domain" description="Methyltransferase type 11" evidence="1">
    <location>
        <begin position="90"/>
        <end position="136"/>
    </location>
</feature>
<evidence type="ECO:0000313" key="3">
    <source>
        <dbReference type="Proteomes" id="UP000177982"/>
    </source>
</evidence>
<accession>A0A1G2L588</accession>
<protein>
    <recommendedName>
        <fullName evidence="1">Methyltransferase type 11 domain-containing protein</fullName>
    </recommendedName>
</protein>
<dbReference type="InterPro" id="IPR013216">
    <property type="entry name" value="Methyltransf_11"/>
</dbReference>
<dbReference type="GO" id="GO:0008757">
    <property type="term" value="F:S-adenosylmethionine-dependent methyltransferase activity"/>
    <property type="evidence" value="ECO:0007669"/>
    <property type="project" value="InterPro"/>
</dbReference>
<reference evidence="2 3" key="1">
    <citation type="journal article" date="2016" name="Nat. Commun.">
        <title>Thousands of microbial genomes shed light on interconnected biogeochemical processes in an aquifer system.</title>
        <authorList>
            <person name="Anantharaman K."/>
            <person name="Brown C.T."/>
            <person name="Hug L.A."/>
            <person name="Sharon I."/>
            <person name="Castelle C.J."/>
            <person name="Probst A.J."/>
            <person name="Thomas B.C."/>
            <person name="Singh A."/>
            <person name="Wilkins M.J."/>
            <person name="Karaoz U."/>
            <person name="Brodie E.L."/>
            <person name="Williams K.H."/>
            <person name="Hubbard S.S."/>
            <person name="Banfield J.F."/>
        </authorList>
    </citation>
    <scope>NUCLEOTIDE SEQUENCE [LARGE SCALE GENOMIC DNA]</scope>
</reference>
<dbReference type="Gene3D" id="3.40.50.150">
    <property type="entry name" value="Vaccinia Virus protein VP39"/>
    <property type="match status" value="1"/>
</dbReference>
<evidence type="ECO:0000313" key="2">
    <source>
        <dbReference type="EMBL" id="OHA06803.1"/>
    </source>
</evidence>
<evidence type="ECO:0000259" key="1">
    <source>
        <dbReference type="Pfam" id="PF08241"/>
    </source>
</evidence>
<comment type="caution">
    <text evidence="2">The sequence shown here is derived from an EMBL/GenBank/DDBJ whole genome shotgun (WGS) entry which is preliminary data.</text>
</comment>
<dbReference type="InterPro" id="IPR029063">
    <property type="entry name" value="SAM-dependent_MTases_sf"/>
</dbReference>
<name>A0A1G2L588_9BACT</name>
<proteinExistence type="predicted"/>
<dbReference type="CDD" id="cd02440">
    <property type="entry name" value="AdoMet_MTases"/>
    <property type="match status" value="1"/>
</dbReference>
<dbReference type="SUPFAM" id="SSF53335">
    <property type="entry name" value="S-adenosyl-L-methionine-dependent methyltransferases"/>
    <property type="match status" value="1"/>
</dbReference>